<evidence type="ECO:0000313" key="3">
    <source>
        <dbReference type="Proteomes" id="UP000326554"/>
    </source>
</evidence>
<accession>A0A5J5GRT8</accession>
<keyword evidence="3" id="KW-1185">Reference proteome</keyword>
<feature type="signal peptide" evidence="1">
    <location>
        <begin position="1"/>
        <end position="19"/>
    </location>
</feature>
<dbReference type="EMBL" id="VYQE01000001">
    <property type="protein sequence ID" value="KAA9010383.1"/>
    <property type="molecule type" value="Genomic_DNA"/>
</dbReference>
<dbReference type="RefSeq" id="WP_150443869.1">
    <property type="nucleotide sequence ID" value="NZ_VYQE01000001.1"/>
</dbReference>
<name>A0A5J5GRT8_9RHOB</name>
<keyword evidence="1" id="KW-0732">Signal</keyword>
<dbReference type="Proteomes" id="UP000326554">
    <property type="component" value="Unassembled WGS sequence"/>
</dbReference>
<dbReference type="InterPro" id="IPR002816">
    <property type="entry name" value="TraB/PrgY/GumN_fam"/>
</dbReference>
<dbReference type="CDD" id="cd14789">
    <property type="entry name" value="Tiki"/>
    <property type="match status" value="1"/>
</dbReference>
<dbReference type="Pfam" id="PF01963">
    <property type="entry name" value="TraB_PrgY_gumN"/>
    <property type="match status" value="1"/>
</dbReference>
<evidence type="ECO:0000256" key="1">
    <source>
        <dbReference type="SAM" id="SignalP"/>
    </source>
</evidence>
<dbReference type="AlphaFoldDB" id="A0A5J5GRT8"/>
<protein>
    <submittedName>
        <fullName evidence="2">TraB/GumN family protein</fullName>
    </submittedName>
</protein>
<organism evidence="2 3">
    <name type="scientific">Histidinibacterium aquaticum</name>
    <dbReference type="NCBI Taxonomy" id="2613962"/>
    <lineage>
        <taxon>Bacteria</taxon>
        <taxon>Pseudomonadati</taxon>
        <taxon>Pseudomonadota</taxon>
        <taxon>Alphaproteobacteria</taxon>
        <taxon>Rhodobacterales</taxon>
        <taxon>Paracoccaceae</taxon>
        <taxon>Histidinibacterium</taxon>
    </lineage>
</organism>
<comment type="caution">
    <text evidence="2">The sequence shown here is derived from an EMBL/GenBank/DDBJ whole genome shotgun (WGS) entry which is preliminary data.</text>
</comment>
<dbReference type="InterPro" id="IPR047111">
    <property type="entry name" value="YbaP-like"/>
</dbReference>
<evidence type="ECO:0000313" key="2">
    <source>
        <dbReference type="EMBL" id="KAA9010383.1"/>
    </source>
</evidence>
<reference evidence="2 3" key="1">
    <citation type="submission" date="2019-09" db="EMBL/GenBank/DDBJ databases">
        <authorList>
            <person name="Park J.-S."/>
            <person name="Choi H.-J."/>
        </authorList>
    </citation>
    <scope>NUCLEOTIDE SEQUENCE [LARGE SCALE GENOMIC DNA]</scope>
    <source>
        <strain evidence="2 3">176SS1-4</strain>
    </source>
</reference>
<gene>
    <name evidence="2" type="ORF">F3S47_03825</name>
</gene>
<dbReference type="PANTHER" id="PTHR40590">
    <property type="entry name" value="CYTOPLASMIC PROTEIN-RELATED"/>
    <property type="match status" value="1"/>
</dbReference>
<proteinExistence type="predicted"/>
<feature type="chain" id="PRO_5023866032" evidence="1">
    <location>
        <begin position="20"/>
        <end position="328"/>
    </location>
</feature>
<sequence length="328" mass="36312">MRLFPLLGLLGLLAGPAAAVCDGPSFADEMTEAERQAAAAEAEAMPYSEGLFWEATRGDRRITLVGTMHAWDPRLTPMLDSVRPAIEEADLLMVEVTPEEEARMQEALAEDPSRILVTEGPTLPERLSEETWHSLVEAARARQVPGFMAARMKPWYLTLTLATPPCAMTDLMAGREGLDRMILDAAEEAGLPAESLEPWETVLDVFSSAPEDEQMEMLRLAAGPPDLQTRGFVAMLESYFAEETGRAWADSRFAAYRTPGLSRERADEIFELTAEDLLHTRNRAWIARLEETEAEHILLAAGALHLPGKQGLLNLLAESGWLVERRPF</sequence>
<dbReference type="PANTHER" id="PTHR40590:SF1">
    <property type="entry name" value="CYTOPLASMIC PROTEIN"/>
    <property type="match status" value="1"/>
</dbReference>